<protein>
    <submittedName>
        <fullName evidence="5">Catabolite control protein A</fullName>
    </submittedName>
</protein>
<keyword evidence="1" id="KW-0805">Transcription regulation</keyword>
<sequence>MAKEITIYDIADKVGLSPTTVSRALSDSPSVRPKTKEKVNQAAKSLGYRSNIFAASLRKKSTHNIGVIVPRLNSSFQSSVLAGMENIASQAQYNLIISQSLESSKKEQTNALTMYNSHVDGLLVSMAENTGNTDHFKPFTEKGIPLIFFDRTPDEPSSPSIIIDNTQAAYAATSHLLDQGCRNIHHIVGNSGISTYKNRIKGFKYALMDRQLPYTEEQNIYSVLNEESGEEIANIILQIDPLPDGLVISNDACAASCIQYLKKKGIRIPQDIAIVGFNNDAISRLIEPNLSTINYPGYEMGEIAMRNLLLRLSENDDSPGTNETITLKSELIVRESSLKK</sequence>
<keyword evidence="6" id="KW-1185">Reference proteome</keyword>
<feature type="domain" description="HTH lacI-type" evidence="4">
    <location>
        <begin position="5"/>
        <end position="59"/>
    </location>
</feature>
<reference evidence="5" key="2">
    <citation type="submission" date="2020-09" db="EMBL/GenBank/DDBJ databases">
        <authorList>
            <person name="Sun Q."/>
            <person name="Kim S."/>
        </authorList>
    </citation>
    <scope>NUCLEOTIDE SEQUENCE</scope>
    <source>
        <strain evidence="5">KCTC 12368</strain>
    </source>
</reference>
<reference evidence="5" key="1">
    <citation type="journal article" date="2014" name="Int. J. Syst. Evol. Microbiol.">
        <title>Complete genome sequence of Corynebacterium casei LMG S-19264T (=DSM 44701T), isolated from a smear-ripened cheese.</title>
        <authorList>
            <consortium name="US DOE Joint Genome Institute (JGI-PGF)"/>
            <person name="Walter F."/>
            <person name="Albersmeier A."/>
            <person name="Kalinowski J."/>
            <person name="Ruckert C."/>
        </authorList>
    </citation>
    <scope>NUCLEOTIDE SEQUENCE</scope>
    <source>
        <strain evidence="5">KCTC 12368</strain>
    </source>
</reference>
<dbReference type="GO" id="GO:0000976">
    <property type="term" value="F:transcription cis-regulatory region binding"/>
    <property type="evidence" value="ECO:0007669"/>
    <property type="project" value="TreeGrafter"/>
</dbReference>
<evidence type="ECO:0000259" key="4">
    <source>
        <dbReference type="PROSITE" id="PS50932"/>
    </source>
</evidence>
<dbReference type="CDD" id="cd06267">
    <property type="entry name" value="PBP1_LacI_sugar_binding-like"/>
    <property type="match status" value="1"/>
</dbReference>
<name>A0A918Q0M1_9BACT</name>
<evidence type="ECO:0000313" key="5">
    <source>
        <dbReference type="EMBL" id="GGZ29217.1"/>
    </source>
</evidence>
<keyword evidence="3" id="KW-0804">Transcription</keyword>
<organism evidence="5 6">
    <name type="scientific">Echinicola pacifica</name>
    <dbReference type="NCBI Taxonomy" id="346377"/>
    <lineage>
        <taxon>Bacteria</taxon>
        <taxon>Pseudomonadati</taxon>
        <taxon>Bacteroidota</taxon>
        <taxon>Cytophagia</taxon>
        <taxon>Cytophagales</taxon>
        <taxon>Cyclobacteriaceae</taxon>
        <taxon>Echinicola</taxon>
    </lineage>
</organism>
<comment type="caution">
    <text evidence="5">The sequence shown here is derived from an EMBL/GenBank/DDBJ whole genome shotgun (WGS) entry which is preliminary data.</text>
</comment>
<dbReference type="InterPro" id="IPR010982">
    <property type="entry name" value="Lambda_DNA-bd_dom_sf"/>
</dbReference>
<keyword evidence="2" id="KW-0238">DNA-binding</keyword>
<dbReference type="SUPFAM" id="SSF53822">
    <property type="entry name" value="Periplasmic binding protein-like I"/>
    <property type="match status" value="1"/>
</dbReference>
<dbReference type="PANTHER" id="PTHR30146:SF109">
    <property type="entry name" value="HTH-TYPE TRANSCRIPTIONAL REGULATOR GALS"/>
    <property type="match status" value="1"/>
</dbReference>
<evidence type="ECO:0000256" key="2">
    <source>
        <dbReference type="ARBA" id="ARBA00023125"/>
    </source>
</evidence>
<proteinExistence type="predicted"/>
<gene>
    <name evidence="5" type="primary">ccpA</name>
    <name evidence="5" type="ORF">GCM10007049_23020</name>
</gene>
<dbReference type="Proteomes" id="UP000619457">
    <property type="component" value="Unassembled WGS sequence"/>
</dbReference>
<evidence type="ECO:0000256" key="1">
    <source>
        <dbReference type="ARBA" id="ARBA00023015"/>
    </source>
</evidence>
<dbReference type="PROSITE" id="PS50932">
    <property type="entry name" value="HTH_LACI_2"/>
    <property type="match status" value="1"/>
</dbReference>
<accession>A0A918Q0M1</accession>
<evidence type="ECO:0000313" key="6">
    <source>
        <dbReference type="Proteomes" id="UP000619457"/>
    </source>
</evidence>
<dbReference type="EMBL" id="BMWX01000003">
    <property type="protein sequence ID" value="GGZ29217.1"/>
    <property type="molecule type" value="Genomic_DNA"/>
</dbReference>
<dbReference type="GO" id="GO:0003700">
    <property type="term" value="F:DNA-binding transcription factor activity"/>
    <property type="evidence" value="ECO:0007669"/>
    <property type="project" value="TreeGrafter"/>
</dbReference>
<dbReference type="CDD" id="cd01392">
    <property type="entry name" value="HTH_LacI"/>
    <property type="match status" value="1"/>
</dbReference>
<dbReference type="PANTHER" id="PTHR30146">
    <property type="entry name" value="LACI-RELATED TRANSCRIPTIONAL REPRESSOR"/>
    <property type="match status" value="1"/>
</dbReference>
<dbReference type="SMART" id="SM00354">
    <property type="entry name" value="HTH_LACI"/>
    <property type="match status" value="1"/>
</dbReference>
<dbReference type="Gene3D" id="3.40.50.2300">
    <property type="match status" value="2"/>
</dbReference>
<dbReference type="InterPro" id="IPR046335">
    <property type="entry name" value="LacI/GalR-like_sensor"/>
</dbReference>
<dbReference type="RefSeq" id="WP_018472777.1">
    <property type="nucleotide sequence ID" value="NZ_BMWX01000003.1"/>
</dbReference>
<dbReference type="InterPro" id="IPR000843">
    <property type="entry name" value="HTH_LacI"/>
</dbReference>
<dbReference type="SUPFAM" id="SSF47413">
    <property type="entry name" value="lambda repressor-like DNA-binding domains"/>
    <property type="match status" value="1"/>
</dbReference>
<dbReference type="Gene3D" id="1.10.260.40">
    <property type="entry name" value="lambda repressor-like DNA-binding domains"/>
    <property type="match status" value="1"/>
</dbReference>
<dbReference type="Pfam" id="PF13377">
    <property type="entry name" value="Peripla_BP_3"/>
    <property type="match status" value="1"/>
</dbReference>
<dbReference type="Pfam" id="PF00356">
    <property type="entry name" value="LacI"/>
    <property type="match status" value="1"/>
</dbReference>
<dbReference type="InterPro" id="IPR028082">
    <property type="entry name" value="Peripla_BP_I"/>
</dbReference>
<evidence type="ECO:0000256" key="3">
    <source>
        <dbReference type="ARBA" id="ARBA00023163"/>
    </source>
</evidence>
<dbReference type="AlphaFoldDB" id="A0A918Q0M1"/>